<dbReference type="PIRSF" id="PIRSF002741">
    <property type="entry name" value="MppA"/>
    <property type="match status" value="1"/>
</dbReference>
<evidence type="ECO:0000256" key="1">
    <source>
        <dbReference type="ARBA" id="ARBA00004196"/>
    </source>
</evidence>
<feature type="domain" description="Solute-binding protein family 5" evidence="5">
    <location>
        <begin position="90"/>
        <end position="478"/>
    </location>
</feature>
<dbReference type="Proteomes" id="UP000326912">
    <property type="component" value="Unassembled WGS sequence"/>
</dbReference>
<reference evidence="6 7" key="1">
    <citation type="submission" date="2019-10" db="EMBL/GenBank/DDBJ databases">
        <title>Dictyobacter vulcani sp. nov., within the class Ktedonobacteria, isolated from soil of volcanic Mt. Zao.</title>
        <authorList>
            <person name="Zheng Y."/>
            <person name="Wang C.M."/>
            <person name="Sakai Y."/>
            <person name="Abe K."/>
            <person name="Yokota A."/>
            <person name="Yabe S."/>
        </authorList>
    </citation>
    <scope>NUCLEOTIDE SEQUENCE [LARGE SCALE GENOMIC DNA]</scope>
    <source>
        <strain evidence="6 7">W12</strain>
    </source>
</reference>
<dbReference type="RefSeq" id="WP_151755986.1">
    <property type="nucleotide sequence ID" value="NZ_BKZW01000001.1"/>
</dbReference>
<dbReference type="GO" id="GO:0030313">
    <property type="term" value="C:cell envelope"/>
    <property type="evidence" value="ECO:0007669"/>
    <property type="project" value="UniProtKB-SubCell"/>
</dbReference>
<dbReference type="Gene3D" id="3.10.105.10">
    <property type="entry name" value="Dipeptide-binding Protein, Domain 3"/>
    <property type="match status" value="1"/>
</dbReference>
<protein>
    <submittedName>
        <fullName evidence="6">ABC transporter substrate-binding protein</fullName>
    </submittedName>
</protein>
<comment type="caution">
    <text evidence="6">The sequence shown here is derived from an EMBL/GenBank/DDBJ whole genome shotgun (WGS) entry which is preliminary data.</text>
</comment>
<accession>A0A5J4KF87</accession>
<evidence type="ECO:0000313" key="6">
    <source>
        <dbReference type="EMBL" id="GER88054.1"/>
    </source>
</evidence>
<name>A0A5J4KF87_9CHLR</name>
<keyword evidence="3" id="KW-0813">Transport</keyword>
<gene>
    <name evidence="6" type="ORF">KDW_22160</name>
</gene>
<organism evidence="6 7">
    <name type="scientific">Dictyobacter vulcani</name>
    <dbReference type="NCBI Taxonomy" id="2607529"/>
    <lineage>
        <taxon>Bacteria</taxon>
        <taxon>Bacillati</taxon>
        <taxon>Chloroflexota</taxon>
        <taxon>Ktedonobacteria</taxon>
        <taxon>Ktedonobacterales</taxon>
        <taxon>Dictyobacteraceae</taxon>
        <taxon>Dictyobacter</taxon>
    </lineage>
</organism>
<comment type="similarity">
    <text evidence="2">Belongs to the bacterial solute-binding protein 5 family.</text>
</comment>
<dbReference type="PANTHER" id="PTHR30290">
    <property type="entry name" value="PERIPLASMIC BINDING COMPONENT OF ABC TRANSPORTER"/>
    <property type="match status" value="1"/>
</dbReference>
<dbReference type="GO" id="GO:0015833">
    <property type="term" value="P:peptide transport"/>
    <property type="evidence" value="ECO:0007669"/>
    <property type="project" value="TreeGrafter"/>
</dbReference>
<evidence type="ECO:0000259" key="5">
    <source>
        <dbReference type="Pfam" id="PF00496"/>
    </source>
</evidence>
<comment type="subcellular location">
    <subcellularLocation>
        <location evidence="1">Cell envelope</location>
    </subcellularLocation>
</comment>
<keyword evidence="7" id="KW-1185">Reference proteome</keyword>
<dbReference type="Pfam" id="PF00496">
    <property type="entry name" value="SBP_bac_5"/>
    <property type="match status" value="1"/>
</dbReference>
<dbReference type="GO" id="GO:0043190">
    <property type="term" value="C:ATP-binding cassette (ABC) transporter complex"/>
    <property type="evidence" value="ECO:0007669"/>
    <property type="project" value="InterPro"/>
</dbReference>
<dbReference type="InterPro" id="IPR039424">
    <property type="entry name" value="SBP_5"/>
</dbReference>
<dbReference type="InterPro" id="IPR030678">
    <property type="entry name" value="Peptide/Ni-bd"/>
</dbReference>
<proteinExistence type="inferred from homology"/>
<dbReference type="Gene3D" id="3.90.76.10">
    <property type="entry name" value="Dipeptide-binding Protein, Domain 1"/>
    <property type="match status" value="1"/>
</dbReference>
<dbReference type="GO" id="GO:0042597">
    <property type="term" value="C:periplasmic space"/>
    <property type="evidence" value="ECO:0007669"/>
    <property type="project" value="UniProtKB-ARBA"/>
</dbReference>
<dbReference type="SUPFAM" id="SSF53850">
    <property type="entry name" value="Periplasmic binding protein-like II"/>
    <property type="match status" value="1"/>
</dbReference>
<dbReference type="InterPro" id="IPR000914">
    <property type="entry name" value="SBP_5_dom"/>
</dbReference>
<sequence length="571" mass="61847">MSHIRKKSGLLSIASIFGVLVMLLSACGTNATTDKGGSAQPQLAAKQVFRTPVIGGDFDTLDPALTSGGLGDPYNLIFTGLVAADDQGNIHDELAASHQVSSDGLTYTFKLKPGLKFSDGTKLDANDVAYSLNRVIDPATKSQVSVYLNLLKDFDKFSSGKAKTLIGDSIVVKDANTLDLIISKPAAYFLQALNYSTGDVVNKALTTKYGASWVDHLQEGAGNGPFMVKSYSHTTGLVLVPNKNYFGGKQPKLQEIDYTITGDRDSTFKSMKAGQFDNAPVPPALDNANRTLPGYQASPALATRFIGMNYLTKPLNNIKIRQALSLALNKDLIVGSIIGKTVTPSYHIIPDGIPGYNKDLQGVAGVNTTAGDQTKAKDLFQQGLKEEGYKSASDVPQLTLSYSQSYKAGADTMAAVANEWKQVLGFNVKLNAVEGNELISQEFATKGKNGPLQMWYGSWGADYLDPQDWTTLFFDKGADHNTFNYGQNQSSTAAAQQAVQVELEKADVTPDQTARMKMYQDAEQKLINDVPFITTYQSSYGYLVNPKVHGWKIYPLGSMAAEDWLDVYFAK</sequence>
<dbReference type="Gene3D" id="3.40.190.10">
    <property type="entry name" value="Periplasmic binding protein-like II"/>
    <property type="match status" value="1"/>
</dbReference>
<dbReference type="GO" id="GO:1904680">
    <property type="term" value="F:peptide transmembrane transporter activity"/>
    <property type="evidence" value="ECO:0007669"/>
    <property type="project" value="TreeGrafter"/>
</dbReference>
<dbReference type="EMBL" id="BKZW01000001">
    <property type="protein sequence ID" value="GER88054.1"/>
    <property type="molecule type" value="Genomic_DNA"/>
</dbReference>
<evidence type="ECO:0000256" key="2">
    <source>
        <dbReference type="ARBA" id="ARBA00005695"/>
    </source>
</evidence>
<evidence type="ECO:0000256" key="4">
    <source>
        <dbReference type="ARBA" id="ARBA00022729"/>
    </source>
</evidence>
<dbReference type="PANTHER" id="PTHR30290:SF10">
    <property type="entry name" value="PERIPLASMIC OLIGOPEPTIDE-BINDING PROTEIN-RELATED"/>
    <property type="match status" value="1"/>
</dbReference>
<keyword evidence="4" id="KW-0732">Signal</keyword>
<dbReference type="CDD" id="cd08504">
    <property type="entry name" value="PBP2_OppA"/>
    <property type="match status" value="1"/>
</dbReference>
<evidence type="ECO:0000256" key="3">
    <source>
        <dbReference type="ARBA" id="ARBA00022448"/>
    </source>
</evidence>
<dbReference type="AlphaFoldDB" id="A0A5J4KF87"/>
<dbReference type="PROSITE" id="PS51257">
    <property type="entry name" value="PROKAR_LIPOPROTEIN"/>
    <property type="match status" value="1"/>
</dbReference>
<evidence type="ECO:0000313" key="7">
    <source>
        <dbReference type="Proteomes" id="UP000326912"/>
    </source>
</evidence>